<dbReference type="Proteomes" id="UP000694568">
    <property type="component" value="Unplaced"/>
</dbReference>
<dbReference type="Pfam" id="PF00100">
    <property type="entry name" value="Zona_pellucida"/>
    <property type="match status" value="1"/>
</dbReference>
<dbReference type="PANTHER" id="PTHR14002:SF53">
    <property type="entry name" value="UROMODULIN"/>
    <property type="match status" value="1"/>
</dbReference>
<dbReference type="GeneTree" id="ENSGT00940000167365"/>
<feature type="chain" id="PRO_5034133424" evidence="5">
    <location>
        <begin position="26"/>
        <end position="433"/>
    </location>
</feature>
<dbReference type="AlphaFoldDB" id="A0A8C9Y5N5"/>
<dbReference type="SMART" id="SM00241">
    <property type="entry name" value="ZP"/>
    <property type="match status" value="1"/>
</dbReference>
<dbReference type="Gene3D" id="2.60.40.3210">
    <property type="entry name" value="Zona pellucida, ZP-N domain"/>
    <property type="match status" value="1"/>
</dbReference>
<evidence type="ECO:0000256" key="4">
    <source>
        <dbReference type="SAM" id="Phobius"/>
    </source>
</evidence>
<dbReference type="InterPro" id="IPR055355">
    <property type="entry name" value="ZP-C"/>
</dbReference>
<keyword evidence="4" id="KW-0472">Membrane</keyword>
<proteinExistence type="predicted"/>
<dbReference type="InterPro" id="IPR001507">
    <property type="entry name" value="ZP_dom"/>
</dbReference>
<feature type="transmembrane region" description="Helical" evidence="4">
    <location>
        <begin position="389"/>
        <end position="414"/>
    </location>
</feature>
<keyword evidence="1 5" id="KW-0732">Signal</keyword>
<accession>A0A8C9Y5N5</accession>
<reference evidence="8" key="1">
    <citation type="submission" date="2025-08" db="UniProtKB">
        <authorList>
            <consortium name="Ensembl"/>
        </authorList>
    </citation>
    <scope>IDENTIFICATION</scope>
</reference>
<evidence type="ECO:0000313" key="8">
    <source>
        <dbReference type="Ensembl" id="ENSSLUP00000020100.1"/>
    </source>
</evidence>
<evidence type="ECO:0000256" key="2">
    <source>
        <dbReference type="ARBA" id="ARBA00023157"/>
    </source>
</evidence>
<gene>
    <name evidence="8" type="primary">zpd</name>
</gene>
<dbReference type="Gene3D" id="2.60.40.4100">
    <property type="entry name" value="Zona pellucida, ZP-C domain"/>
    <property type="match status" value="1"/>
</dbReference>
<sequence>MIQIGLKLSVVLVLLLGFTSQRVEGICSVQHCNDRTRCVLSKDQRSCKCTTGYYADQCDKHANIKVMCGRDHMAIRATEDFFKYHNVSLESLHFPNKSCRAQRKVVDGVPHYMSRISKDQYLTCGGKPLEKNHTHIFYSLSLLSEPQVNGNIIRDPVIKINFTCIHPYIKRASLTFPVIPSSRAVLETAPKINWRQRPIPEGPDGQLSTDETVIHVDEVDATIQMMLYTDDSYSKAHSSAPTIELRDKVYVEVTVTEPADFFLLMVSGCWATQSPQPNTTEGYVHTLLRHGCVDDQTVSFLNVSTGQSGRNGDSSSVRYSFDMFRFLAEPHELYLHCTVQLCEPDDHKSCTPNCNSISKREAVRANPTLGLLSYGPIRIEMPDRPSSNILMTVVLPVAGVWTVSFFLIILITVAKAGSRRLAKMGRTDNSVLT</sequence>
<name>A0A8C9Y5N5_SANLU</name>
<evidence type="ECO:0000256" key="1">
    <source>
        <dbReference type="ARBA" id="ARBA00022729"/>
    </source>
</evidence>
<feature type="disulfide bond" evidence="3">
    <location>
        <begin position="49"/>
        <end position="58"/>
    </location>
</feature>
<feature type="domain" description="EGF-like" evidence="6">
    <location>
        <begin position="23"/>
        <end position="59"/>
    </location>
</feature>
<feature type="domain" description="ZP" evidence="7">
    <location>
        <begin position="67"/>
        <end position="361"/>
    </location>
</feature>
<keyword evidence="3" id="KW-0245">EGF-like domain</keyword>
<evidence type="ECO:0000313" key="9">
    <source>
        <dbReference type="Proteomes" id="UP000694568"/>
    </source>
</evidence>
<keyword evidence="2 3" id="KW-1015">Disulfide bond</keyword>
<dbReference type="PANTHER" id="PTHR14002">
    <property type="entry name" value="ENDOGLIN/TGF-BETA RECEPTOR TYPE III"/>
    <property type="match status" value="1"/>
</dbReference>
<dbReference type="InterPro" id="IPR000742">
    <property type="entry name" value="EGF"/>
</dbReference>
<evidence type="ECO:0000259" key="6">
    <source>
        <dbReference type="PROSITE" id="PS50026"/>
    </source>
</evidence>
<comment type="caution">
    <text evidence="3">Lacks conserved residue(s) required for the propagation of feature annotation.</text>
</comment>
<dbReference type="Ensembl" id="ENSSLUT00000020746.1">
    <property type="protein sequence ID" value="ENSSLUP00000020100.1"/>
    <property type="gene ID" value="ENSSLUG00000009304.1"/>
</dbReference>
<feature type="signal peptide" evidence="5">
    <location>
        <begin position="1"/>
        <end position="25"/>
    </location>
</feature>
<dbReference type="PROSITE" id="PS51034">
    <property type="entry name" value="ZP_2"/>
    <property type="match status" value="1"/>
</dbReference>
<dbReference type="PROSITE" id="PS50026">
    <property type="entry name" value="EGF_3"/>
    <property type="match status" value="1"/>
</dbReference>
<organism evidence="8 9">
    <name type="scientific">Sander lucioperca</name>
    <name type="common">Pike-perch</name>
    <name type="synonym">Perca lucioperca</name>
    <dbReference type="NCBI Taxonomy" id="283035"/>
    <lineage>
        <taxon>Eukaryota</taxon>
        <taxon>Metazoa</taxon>
        <taxon>Chordata</taxon>
        <taxon>Craniata</taxon>
        <taxon>Vertebrata</taxon>
        <taxon>Euteleostomi</taxon>
        <taxon>Actinopterygii</taxon>
        <taxon>Neopterygii</taxon>
        <taxon>Teleostei</taxon>
        <taxon>Neoteleostei</taxon>
        <taxon>Acanthomorphata</taxon>
        <taxon>Eupercaria</taxon>
        <taxon>Perciformes</taxon>
        <taxon>Percoidei</taxon>
        <taxon>Percidae</taxon>
        <taxon>Luciopercinae</taxon>
        <taxon>Sander</taxon>
    </lineage>
</organism>
<dbReference type="InterPro" id="IPR042235">
    <property type="entry name" value="ZP-C_dom"/>
</dbReference>
<evidence type="ECO:0000256" key="5">
    <source>
        <dbReference type="SAM" id="SignalP"/>
    </source>
</evidence>
<keyword evidence="9" id="KW-1185">Reference proteome</keyword>
<evidence type="ECO:0000259" key="7">
    <source>
        <dbReference type="PROSITE" id="PS51034"/>
    </source>
</evidence>
<reference evidence="8" key="2">
    <citation type="submission" date="2025-09" db="UniProtKB">
        <authorList>
            <consortium name="Ensembl"/>
        </authorList>
    </citation>
    <scope>IDENTIFICATION</scope>
</reference>
<dbReference type="PROSITE" id="PS01186">
    <property type="entry name" value="EGF_2"/>
    <property type="match status" value="1"/>
</dbReference>
<keyword evidence="4" id="KW-0812">Transmembrane</keyword>
<protein>
    <submittedName>
        <fullName evidence="8">Zona pellucida glycoprotein d</fullName>
    </submittedName>
</protein>
<evidence type="ECO:0000256" key="3">
    <source>
        <dbReference type="PROSITE-ProRule" id="PRU00076"/>
    </source>
</evidence>
<keyword evidence="4" id="KW-1133">Transmembrane helix</keyword>